<dbReference type="EMBL" id="MT144965">
    <property type="protein sequence ID" value="QJI01958.1"/>
    <property type="molecule type" value="Genomic_DNA"/>
</dbReference>
<reference evidence="1" key="1">
    <citation type="submission" date="2020-03" db="EMBL/GenBank/DDBJ databases">
        <title>The deep terrestrial virosphere.</title>
        <authorList>
            <person name="Holmfeldt K."/>
            <person name="Nilsson E."/>
            <person name="Simone D."/>
            <person name="Lopez-Fernandez M."/>
            <person name="Wu X."/>
            <person name="de Brujin I."/>
            <person name="Lundin D."/>
            <person name="Andersson A."/>
            <person name="Bertilsson S."/>
            <person name="Dopson M."/>
        </authorList>
    </citation>
    <scope>NUCLEOTIDE SEQUENCE</scope>
    <source>
        <strain evidence="1">TM448B02855</strain>
    </source>
</reference>
<dbReference type="AlphaFoldDB" id="A0A6M3XY11"/>
<name>A0A6M3XY11_9ZZZZ</name>
<organism evidence="1">
    <name type="scientific">viral metagenome</name>
    <dbReference type="NCBI Taxonomy" id="1070528"/>
    <lineage>
        <taxon>unclassified sequences</taxon>
        <taxon>metagenomes</taxon>
        <taxon>organismal metagenomes</taxon>
    </lineage>
</organism>
<sequence>MVRMGDLKIGMKLRATGVKKFKSNSWAFFLAKFPDRIAPVKKLEPQQRKNMVELGNWFFFLDELEYVDGRGTQLRLF</sequence>
<gene>
    <name evidence="1" type="ORF">TM448B02855_0001</name>
</gene>
<protein>
    <submittedName>
        <fullName evidence="1">Uncharacterized protein</fullName>
    </submittedName>
</protein>
<evidence type="ECO:0000313" key="1">
    <source>
        <dbReference type="EMBL" id="QJI01958.1"/>
    </source>
</evidence>
<accession>A0A6M3XY11</accession>
<proteinExistence type="predicted"/>